<feature type="domain" description="Plastocyanin-like" evidence="5">
    <location>
        <begin position="150"/>
        <end position="225"/>
    </location>
</feature>
<evidence type="ECO:0000313" key="8">
    <source>
        <dbReference type="Proteomes" id="UP000268652"/>
    </source>
</evidence>
<evidence type="ECO:0000313" key="7">
    <source>
        <dbReference type="EMBL" id="RKN26829.1"/>
    </source>
</evidence>
<evidence type="ECO:0000256" key="3">
    <source>
        <dbReference type="ARBA" id="ARBA00023002"/>
    </source>
</evidence>
<protein>
    <submittedName>
        <fullName evidence="6">Copper oxidase</fullName>
    </submittedName>
</protein>
<dbReference type="GO" id="GO:0005507">
    <property type="term" value="F:copper ion binding"/>
    <property type="evidence" value="ECO:0007669"/>
    <property type="project" value="InterPro"/>
</dbReference>
<dbReference type="InterPro" id="IPR045087">
    <property type="entry name" value="Cu-oxidase_fam"/>
</dbReference>
<dbReference type="CDD" id="cd13868">
    <property type="entry name" value="CuRO_2_CotA_like"/>
    <property type="match status" value="1"/>
</dbReference>
<evidence type="ECO:0000259" key="5">
    <source>
        <dbReference type="Pfam" id="PF07732"/>
    </source>
</evidence>
<dbReference type="InterPro" id="IPR002355">
    <property type="entry name" value="Cu_oxidase_Cu_BS"/>
</dbReference>
<evidence type="ECO:0000259" key="4">
    <source>
        <dbReference type="Pfam" id="PF07731"/>
    </source>
</evidence>
<dbReference type="PROSITE" id="PS00080">
    <property type="entry name" value="MULTICOPPER_OXIDASE2"/>
    <property type="match status" value="1"/>
</dbReference>
<sequence length="581" mass="63873">MAAPVPPVATRRAAARGATPLPSVVDPQYLSPIADAQAIPYFVNALPRPSRIEMLDGGRRRMVIGQTAQDMIGGELGLLTKVWGYGQKGHRGRGGLPITSPGPTFVARSHHPLEVEWANDLPYAHLLPVDDTIHWAFSGSEHTIERNGVPTVVHLHGSRSRPESDGHPDAWYTPTGVGGPRYAGNRFSYPNLRGAGTLWYHDHTHGITRLNIYAGLTGFYLLRDDAELALIAEGQLPAEPYEVEMILQDRTFRPDGQLAYPDPTWQLGGASGHPEYFGDVICVNGKAWPYLEVEPRRYRFRLLNGSNSRIYRLAFDGRWPIPFSVIGADGGFLEIPAPLERPLLLSPGERVDLIADFSGAEGGTFDLTNSAGTPFPYGDPVTEPASRVIQFRVNQPLNAAVPDMAPPGALRDAPYTIRADPARTRRLLLVDLAQLDVEHGTLTEDGGHGATMRLGTVEQGGLSWSDPVTEDPGLNDTEIWEFYNSTLDTHTVHLHLVQFQVLDETPYIADTDAHTGALSDIHLGEPLAPDLSELGPKDTVRVRPGHVVRVKATFDEPGDYVWHCHLLEHEDHAMMRPFRVS</sequence>
<dbReference type="OrthoDB" id="345021at2"/>
<feature type="domain" description="Plastocyanin-like" evidence="4">
    <location>
        <begin position="470"/>
        <end position="580"/>
    </location>
</feature>
<evidence type="ECO:0000313" key="9">
    <source>
        <dbReference type="Proteomes" id="UP000275024"/>
    </source>
</evidence>
<dbReference type="InterPro" id="IPR011706">
    <property type="entry name" value="Cu-oxidase_C"/>
</dbReference>
<evidence type="ECO:0000313" key="6">
    <source>
        <dbReference type="EMBL" id="RKN11628.1"/>
    </source>
</evidence>
<dbReference type="Gene3D" id="2.60.40.420">
    <property type="entry name" value="Cupredoxins - blue copper proteins"/>
    <property type="match status" value="3"/>
</dbReference>
<dbReference type="EMBL" id="RBDY01000002">
    <property type="protein sequence ID" value="RKN26829.1"/>
    <property type="molecule type" value="Genomic_DNA"/>
</dbReference>
<dbReference type="InterPro" id="IPR011707">
    <property type="entry name" value="Cu-oxidase-like_N"/>
</dbReference>
<evidence type="ECO:0000256" key="1">
    <source>
        <dbReference type="ARBA" id="ARBA00010609"/>
    </source>
</evidence>
<evidence type="ECO:0000256" key="2">
    <source>
        <dbReference type="ARBA" id="ARBA00022723"/>
    </source>
</evidence>
<dbReference type="AlphaFoldDB" id="A0A3A9WF08"/>
<dbReference type="EMBL" id="RBDX01000003">
    <property type="protein sequence ID" value="RKN11628.1"/>
    <property type="molecule type" value="Genomic_DNA"/>
</dbReference>
<dbReference type="Proteomes" id="UP000275024">
    <property type="component" value="Unassembled WGS sequence"/>
</dbReference>
<name>A0A3A9WF08_9ACTN</name>
<keyword evidence="8" id="KW-1185">Reference proteome</keyword>
<dbReference type="InterPro" id="IPR008972">
    <property type="entry name" value="Cupredoxin"/>
</dbReference>
<gene>
    <name evidence="7" type="ORF">D7318_03925</name>
    <name evidence="6" type="ORF">D7319_05735</name>
</gene>
<dbReference type="Proteomes" id="UP000268652">
    <property type="component" value="Unassembled WGS sequence"/>
</dbReference>
<dbReference type="CDD" id="cd13844">
    <property type="entry name" value="CuRO_1_BOD_CotA_like"/>
    <property type="match status" value="1"/>
</dbReference>
<dbReference type="SUPFAM" id="SSF49503">
    <property type="entry name" value="Cupredoxins"/>
    <property type="match status" value="2"/>
</dbReference>
<dbReference type="Pfam" id="PF07731">
    <property type="entry name" value="Cu-oxidase_2"/>
    <property type="match status" value="1"/>
</dbReference>
<comment type="similarity">
    <text evidence="1">Belongs to the multicopper oxidase family.</text>
</comment>
<dbReference type="PANTHER" id="PTHR48267">
    <property type="entry name" value="CUPREDOXIN SUPERFAMILY PROTEIN"/>
    <property type="match status" value="1"/>
</dbReference>
<proteinExistence type="inferred from homology"/>
<reference evidence="8 9" key="1">
    <citation type="submission" date="2018-09" db="EMBL/GenBank/DDBJ databases">
        <title>Streptomyces sp. nov. DS1-2, an endophytic actinomycete isolated from roots of Dendrobium scabrilingue.</title>
        <authorList>
            <person name="Kuncharoen N."/>
            <person name="Kudo T."/>
            <person name="Ohkuma M."/>
            <person name="Yuki M."/>
            <person name="Tanasupawat S."/>
        </authorList>
    </citation>
    <scope>NUCLEOTIDE SEQUENCE [LARGE SCALE GENOMIC DNA]</scope>
    <source>
        <strain evidence="6 9">AZ1-7</strain>
        <strain evidence="7 8">DS1-2</strain>
    </source>
</reference>
<organism evidence="6 9">
    <name type="scientific">Streptomyces radicis</name>
    <dbReference type="NCBI Taxonomy" id="1750517"/>
    <lineage>
        <taxon>Bacteria</taxon>
        <taxon>Bacillati</taxon>
        <taxon>Actinomycetota</taxon>
        <taxon>Actinomycetes</taxon>
        <taxon>Kitasatosporales</taxon>
        <taxon>Streptomycetaceae</taxon>
        <taxon>Streptomyces</taxon>
    </lineage>
</organism>
<dbReference type="PANTHER" id="PTHR48267:SF1">
    <property type="entry name" value="BILIRUBIN OXIDASE"/>
    <property type="match status" value="1"/>
</dbReference>
<dbReference type="GO" id="GO:0016491">
    <property type="term" value="F:oxidoreductase activity"/>
    <property type="evidence" value="ECO:0007669"/>
    <property type="project" value="UniProtKB-KW"/>
</dbReference>
<dbReference type="Pfam" id="PF07732">
    <property type="entry name" value="Cu-oxidase_3"/>
    <property type="match status" value="1"/>
</dbReference>
<keyword evidence="2" id="KW-0479">Metal-binding</keyword>
<comment type="caution">
    <text evidence="6">The sequence shown here is derived from an EMBL/GenBank/DDBJ whole genome shotgun (WGS) entry which is preliminary data.</text>
</comment>
<keyword evidence="3" id="KW-0560">Oxidoreductase</keyword>
<accession>A0A3A9WF08</accession>